<evidence type="ECO:0000313" key="2">
    <source>
        <dbReference type="Proteomes" id="UP000320762"/>
    </source>
</evidence>
<reference evidence="1 2" key="1">
    <citation type="journal article" date="2019" name="New Phytol.">
        <title>Comparative genomics reveals unique wood-decay strategies and fruiting body development in the Schizophyllaceae.</title>
        <authorList>
            <person name="Almasi E."/>
            <person name="Sahu N."/>
            <person name="Krizsan K."/>
            <person name="Balint B."/>
            <person name="Kovacs G.M."/>
            <person name="Kiss B."/>
            <person name="Cseklye J."/>
            <person name="Drula E."/>
            <person name="Henrissat B."/>
            <person name="Nagy I."/>
            <person name="Chovatia M."/>
            <person name="Adam C."/>
            <person name="LaButti K."/>
            <person name="Lipzen A."/>
            <person name="Riley R."/>
            <person name="Grigoriev I.V."/>
            <person name="Nagy L.G."/>
        </authorList>
    </citation>
    <scope>NUCLEOTIDE SEQUENCE [LARGE SCALE GENOMIC DNA]</scope>
    <source>
        <strain evidence="1 2">NL-1724</strain>
    </source>
</reference>
<evidence type="ECO:0000313" key="1">
    <source>
        <dbReference type="EMBL" id="TRM57642.1"/>
    </source>
</evidence>
<accession>A0A550BYK0</accession>
<dbReference type="Proteomes" id="UP000320762">
    <property type="component" value="Unassembled WGS sequence"/>
</dbReference>
<comment type="caution">
    <text evidence="1">The sequence shown here is derived from an EMBL/GenBank/DDBJ whole genome shotgun (WGS) entry which is preliminary data.</text>
</comment>
<dbReference type="EMBL" id="VDMD01000044">
    <property type="protein sequence ID" value="TRM57642.1"/>
    <property type="molecule type" value="Genomic_DNA"/>
</dbReference>
<gene>
    <name evidence="1" type="ORF">BD626DRAFT_514090</name>
</gene>
<keyword evidence="2" id="KW-1185">Reference proteome</keyword>
<protein>
    <submittedName>
        <fullName evidence="1">Uncharacterized protein</fullName>
    </submittedName>
</protein>
<dbReference type="AlphaFoldDB" id="A0A550BYK0"/>
<proteinExistence type="predicted"/>
<name>A0A550BYK0_9AGAR</name>
<organism evidence="1 2">
    <name type="scientific">Schizophyllum amplum</name>
    <dbReference type="NCBI Taxonomy" id="97359"/>
    <lineage>
        <taxon>Eukaryota</taxon>
        <taxon>Fungi</taxon>
        <taxon>Dikarya</taxon>
        <taxon>Basidiomycota</taxon>
        <taxon>Agaricomycotina</taxon>
        <taxon>Agaricomycetes</taxon>
        <taxon>Agaricomycetidae</taxon>
        <taxon>Agaricales</taxon>
        <taxon>Schizophyllaceae</taxon>
        <taxon>Schizophyllum</taxon>
    </lineage>
</organism>
<sequence>MCNCGQSIAACRRVQFMATCCGSRSASPTQCCIGSIVACHCGASPGRHLWR</sequence>